<evidence type="ECO:0000256" key="6">
    <source>
        <dbReference type="ARBA" id="ARBA00013482"/>
    </source>
</evidence>
<keyword evidence="12" id="KW-0472">Membrane</keyword>
<sequence length="104" mass="11743">MASGYGLSGGPSRCFPFWQDVLACYVVNTTTDDVSGAKKCVPVLEDYYECLHHKKEAARTRALQQAYRRAMTQHPRENEPRVGTIRNLGLLDHEEDTKSVLESK</sequence>
<feature type="region of interest" description="Disordered" evidence="17">
    <location>
        <begin position="66"/>
        <end position="104"/>
    </location>
</feature>
<keyword evidence="9" id="KW-0999">Mitochondrion inner membrane</keyword>
<name>A0A5M8PET8_9LECA</name>
<dbReference type="GO" id="GO:0032981">
    <property type="term" value="P:mitochondrial respiratory chain complex I assembly"/>
    <property type="evidence" value="ECO:0007669"/>
    <property type="project" value="TreeGrafter"/>
</dbReference>
<evidence type="ECO:0000256" key="1">
    <source>
        <dbReference type="ARBA" id="ARBA00003195"/>
    </source>
</evidence>
<keyword evidence="13 16" id="KW-1015">Disulfide bond</keyword>
<evidence type="ECO:0000256" key="2">
    <source>
        <dbReference type="ARBA" id="ARBA00004569"/>
    </source>
</evidence>
<feature type="disulfide bond" evidence="16">
    <location>
        <begin position="14"/>
        <end position="50"/>
    </location>
</feature>
<keyword evidence="10" id="KW-0249">Electron transport</keyword>
<evidence type="ECO:0000256" key="10">
    <source>
        <dbReference type="ARBA" id="ARBA00022982"/>
    </source>
</evidence>
<evidence type="ECO:0000256" key="16">
    <source>
        <dbReference type="PIRSR" id="PIRSR619342-50"/>
    </source>
</evidence>
<dbReference type="GO" id="GO:0005743">
    <property type="term" value="C:mitochondrial inner membrane"/>
    <property type="evidence" value="ECO:0007669"/>
    <property type="project" value="UniProtKB-SubCell"/>
</dbReference>
<dbReference type="InterPro" id="IPR019342">
    <property type="entry name" value="NADH_UbQ_OxRdtase_FeS-su5"/>
</dbReference>
<evidence type="ECO:0000256" key="5">
    <source>
        <dbReference type="ARBA" id="ARBA00011261"/>
    </source>
</evidence>
<comment type="similarity">
    <text evidence="4">Belongs to the complex I NDUFS5 subunit family.</text>
</comment>
<organism evidence="18 19">
    <name type="scientific">Lasallia pustulata</name>
    <dbReference type="NCBI Taxonomy" id="136370"/>
    <lineage>
        <taxon>Eukaryota</taxon>
        <taxon>Fungi</taxon>
        <taxon>Dikarya</taxon>
        <taxon>Ascomycota</taxon>
        <taxon>Pezizomycotina</taxon>
        <taxon>Lecanoromycetes</taxon>
        <taxon>OSLEUM clade</taxon>
        <taxon>Umbilicariomycetidae</taxon>
        <taxon>Umbilicariales</taxon>
        <taxon>Umbilicariaceae</taxon>
        <taxon>Lasallia</taxon>
    </lineage>
</organism>
<proteinExistence type="inferred from homology"/>
<protein>
    <recommendedName>
        <fullName evidence="6">NADH dehydrogenase [ubiquinone] iron-sulfur protein 5</fullName>
    </recommendedName>
    <alternativeName>
        <fullName evidence="14">Complex I-15 kDa</fullName>
    </alternativeName>
    <alternativeName>
        <fullName evidence="15">NADH-ubiquinone oxidoreductase 15 kDa subunit</fullName>
    </alternativeName>
</protein>
<dbReference type="OrthoDB" id="9992197at2759"/>
<reference evidence="18 19" key="1">
    <citation type="submission" date="2019-09" db="EMBL/GenBank/DDBJ databases">
        <title>The hologenome of the rock-dwelling lichen Lasallia pustulata.</title>
        <authorList>
            <person name="Greshake Tzovaras B."/>
            <person name="Segers F."/>
            <person name="Bicker A."/>
            <person name="Dal Grande F."/>
            <person name="Otte J."/>
            <person name="Hankeln T."/>
            <person name="Schmitt I."/>
            <person name="Ebersberger I."/>
        </authorList>
    </citation>
    <scope>NUCLEOTIDE SEQUENCE [LARGE SCALE GENOMIC DNA]</scope>
    <source>
        <strain evidence="18">A1-1</strain>
    </source>
</reference>
<accession>A0A5M8PET8</accession>
<feature type="disulfide bond" evidence="16">
    <location>
        <begin position="24"/>
        <end position="40"/>
    </location>
</feature>
<evidence type="ECO:0000256" key="9">
    <source>
        <dbReference type="ARBA" id="ARBA00022792"/>
    </source>
</evidence>
<evidence type="ECO:0000256" key="12">
    <source>
        <dbReference type="ARBA" id="ARBA00023136"/>
    </source>
</evidence>
<dbReference type="PANTHER" id="PTHR15224">
    <property type="entry name" value="NADH DEHYDROGENASE [UBIQUINONE] IRON-SULFUR PROTEIN 5"/>
    <property type="match status" value="1"/>
</dbReference>
<evidence type="ECO:0000256" key="3">
    <source>
        <dbReference type="ARBA" id="ARBA00004637"/>
    </source>
</evidence>
<gene>
    <name evidence="18" type="ORF">FRX48_08220</name>
</gene>
<evidence type="ECO:0000256" key="7">
    <source>
        <dbReference type="ARBA" id="ARBA00022448"/>
    </source>
</evidence>
<comment type="subunit">
    <text evidence="5">Mammalian complex I is composed of 45 different subunits. This is a component of the iron-sulfur (IP) fragment of the enzyme.</text>
</comment>
<comment type="caution">
    <text evidence="18">The sequence shown here is derived from an EMBL/GenBank/DDBJ whole genome shotgun (WGS) entry which is preliminary data.</text>
</comment>
<evidence type="ECO:0000256" key="11">
    <source>
        <dbReference type="ARBA" id="ARBA00023128"/>
    </source>
</evidence>
<feature type="compositionally biased region" description="Basic and acidic residues" evidence="17">
    <location>
        <begin position="91"/>
        <end position="104"/>
    </location>
</feature>
<comment type="subcellular location">
    <subcellularLocation>
        <location evidence="3">Mitochondrion inner membrane</location>
        <topology evidence="3">Peripheral membrane protein</topology>
    </subcellularLocation>
    <subcellularLocation>
        <location evidence="2">Mitochondrion intermembrane space</location>
    </subcellularLocation>
</comment>
<evidence type="ECO:0000256" key="8">
    <source>
        <dbReference type="ARBA" id="ARBA00022660"/>
    </source>
</evidence>
<evidence type="ECO:0000313" key="19">
    <source>
        <dbReference type="Proteomes" id="UP000324767"/>
    </source>
</evidence>
<evidence type="ECO:0000256" key="17">
    <source>
        <dbReference type="SAM" id="MobiDB-lite"/>
    </source>
</evidence>
<evidence type="ECO:0000313" key="18">
    <source>
        <dbReference type="EMBL" id="KAA6407869.1"/>
    </source>
</evidence>
<keyword evidence="11" id="KW-0496">Mitochondrion</keyword>
<dbReference type="PANTHER" id="PTHR15224:SF1">
    <property type="entry name" value="NADH DEHYDROGENASE [UBIQUINONE] IRON-SULFUR PROTEIN 5"/>
    <property type="match status" value="1"/>
</dbReference>
<evidence type="ECO:0000256" key="14">
    <source>
        <dbReference type="ARBA" id="ARBA00031222"/>
    </source>
</evidence>
<dbReference type="EMBL" id="VXIT01000015">
    <property type="protein sequence ID" value="KAA6407869.1"/>
    <property type="molecule type" value="Genomic_DNA"/>
</dbReference>
<comment type="function">
    <text evidence="1">Accessory subunit of the mitochondrial membrane respiratory chain NADH dehydrogenase (Complex I), that is believed not to be involved in catalysis. Complex I functions in the transfer of electrons from NADH to the respiratory chain. The immediate electron acceptor for the enzyme is believed to be ubiquinone.</text>
</comment>
<dbReference type="GO" id="GO:0005758">
    <property type="term" value="C:mitochondrial intermembrane space"/>
    <property type="evidence" value="ECO:0007669"/>
    <property type="project" value="UniProtKB-SubCell"/>
</dbReference>
<dbReference type="AlphaFoldDB" id="A0A5M8PET8"/>
<keyword evidence="8" id="KW-0679">Respiratory chain</keyword>
<dbReference type="Proteomes" id="UP000324767">
    <property type="component" value="Unassembled WGS sequence"/>
</dbReference>
<dbReference type="CDD" id="cd24141">
    <property type="entry name" value="NDUFS5-like"/>
    <property type="match status" value="1"/>
</dbReference>
<keyword evidence="7" id="KW-0813">Transport</keyword>
<evidence type="ECO:0000256" key="15">
    <source>
        <dbReference type="ARBA" id="ARBA00032739"/>
    </source>
</evidence>
<evidence type="ECO:0000256" key="4">
    <source>
        <dbReference type="ARBA" id="ARBA00007372"/>
    </source>
</evidence>
<evidence type="ECO:0000256" key="13">
    <source>
        <dbReference type="ARBA" id="ARBA00023157"/>
    </source>
</evidence>